<accession>A0ABN2IXB8</accession>
<evidence type="ECO:0000313" key="1">
    <source>
        <dbReference type="EMBL" id="GAA1713520.1"/>
    </source>
</evidence>
<dbReference type="Gene3D" id="1.10.260.40">
    <property type="entry name" value="lambda repressor-like DNA-binding domains"/>
    <property type="match status" value="1"/>
</dbReference>
<organism evidence="1 2">
    <name type="scientific">Kribbella yunnanensis</name>
    <dbReference type="NCBI Taxonomy" id="190194"/>
    <lineage>
        <taxon>Bacteria</taxon>
        <taxon>Bacillati</taxon>
        <taxon>Actinomycetota</taxon>
        <taxon>Actinomycetes</taxon>
        <taxon>Propionibacteriales</taxon>
        <taxon>Kribbellaceae</taxon>
        <taxon>Kribbella</taxon>
    </lineage>
</organism>
<keyword evidence="2" id="KW-1185">Reference proteome</keyword>
<dbReference type="Proteomes" id="UP001500280">
    <property type="component" value="Unassembled WGS sequence"/>
</dbReference>
<comment type="caution">
    <text evidence="1">The sequence shown here is derived from an EMBL/GenBank/DDBJ whole genome shotgun (WGS) entry which is preliminary data.</text>
</comment>
<dbReference type="SUPFAM" id="SSF47413">
    <property type="entry name" value="lambda repressor-like DNA-binding domains"/>
    <property type="match status" value="1"/>
</dbReference>
<gene>
    <name evidence="1" type="ORF">GCM10009745_72290</name>
</gene>
<protein>
    <recommendedName>
        <fullName evidence="3">XRE family transcriptional regulator</fullName>
    </recommendedName>
</protein>
<dbReference type="CDD" id="cd00093">
    <property type="entry name" value="HTH_XRE"/>
    <property type="match status" value="1"/>
</dbReference>
<dbReference type="InterPro" id="IPR010982">
    <property type="entry name" value="Lambda_DNA-bd_dom_sf"/>
</dbReference>
<dbReference type="InterPro" id="IPR001387">
    <property type="entry name" value="Cro/C1-type_HTH"/>
</dbReference>
<name>A0ABN2IXB8_9ACTN</name>
<dbReference type="EMBL" id="BAAANF010000023">
    <property type="protein sequence ID" value="GAA1713520.1"/>
    <property type="molecule type" value="Genomic_DNA"/>
</dbReference>
<sequence length="241" mass="26506">MNEVLRRAMYDAGLTEVELSSRLSVDPKTVRNWMRGQVPHPATRGALVQLLGIEAEVLWPGLAGAERQYASGVLGSAYGHRRALRRGDWLALFAEAKAHIDVVAYSAWFLSTDPHLLACLRERAGDGVLVRVLLGAPSALDSPYPAAEDELGENLGDRVRDSAATFRRLVVPDRFELRLHEEVLYQSMYRADDQILVNQHSPGVASAESPVFRYRRGDSGELFDAYLASFAAAWSVGAVAD</sequence>
<reference evidence="1 2" key="1">
    <citation type="journal article" date="2019" name="Int. J. Syst. Evol. Microbiol.">
        <title>The Global Catalogue of Microorganisms (GCM) 10K type strain sequencing project: providing services to taxonomists for standard genome sequencing and annotation.</title>
        <authorList>
            <consortium name="The Broad Institute Genomics Platform"/>
            <consortium name="The Broad Institute Genome Sequencing Center for Infectious Disease"/>
            <person name="Wu L."/>
            <person name="Ma J."/>
        </authorList>
    </citation>
    <scope>NUCLEOTIDE SEQUENCE [LARGE SCALE GENOMIC DNA]</scope>
    <source>
        <strain evidence="1 2">JCM 14307</strain>
    </source>
</reference>
<dbReference type="SUPFAM" id="SSF56024">
    <property type="entry name" value="Phospholipase D/nuclease"/>
    <property type="match status" value="1"/>
</dbReference>
<evidence type="ECO:0000313" key="2">
    <source>
        <dbReference type="Proteomes" id="UP001500280"/>
    </source>
</evidence>
<dbReference type="RefSeq" id="WP_344162649.1">
    <property type="nucleotide sequence ID" value="NZ_BAAANF010000023.1"/>
</dbReference>
<evidence type="ECO:0008006" key="3">
    <source>
        <dbReference type="Google" id="ProtNLM"/>
    </source>
</evidence>
<proteinExistence type="predicted"/>